<evidence type="ECO:0000256" key="3">
    <source>
        <dbReference type="ARBA" id="ARBA00022989"/>
    </source>
</evidence>
<dbReference type="OrthoDB" id="2365314at2"/>
<dbReference type="RefSeq" id="WP_138125366.1">
    <property type="nucleotide sequence ID" value="NZ_SWLG01000005.1"/>
</dbReference>
<proteinExistence type="predicted"/>
<feature type="transmembrane region" description="Helical" evidence="5">
    <location>
        <begin position="6"/>
        <end position="25"/>
    </location>
</feature>
<keyword evidence="1" id="KW-1003">Cell membrane</keyword>
<evidence type="ECO:0000256" key="4">
    <source>
        <dbReference type="ARBA" id="ARBA00023136"/>
    </source>
</evidence>
<protein>
    <submittedName>
        <fullName evidence="6">DUF1516 family protein</fullName>
    </submittedName>
</protein>
<dbReference type="EMBL" id="SWLG01000005">
    <property type="protein sequence ID" value="TLS37870.1"/>
    <property type="molecule type" value="Genomic_DNA"/>
</dbReference>
<keyword evidence="7" id="KW-1185">Reference proteome</keyword>
<dbReference type="InterPro" id="IPR010899">
    <property type="entry name" value="UPF0344"/>
</dbReference>
<evidence type="ECO:0000313" key="7">
    <source>
        <dbReference type="Proteomes" id="UP000308230"/>
    </source>
</evidence>
<sequence>MLHAHYTAWVLTLILFFVSYFLLRLGKEKGQKITHMILRLFYILTLISGIVMVVDITAAFGFYGPVYIKAALAIWLLTSMEMVLVKGKNGKSTTVYWIQLVIAFALVLFYGYSVLHIYTL</sequence>
<feature type="transmembrane region" description="Helical" evidence="5">
    <location>
        <begin position="37"/>
        <end position="60"/>
    </location>
</feature>
<organism evidence="6 7">
    <name type="scientific">Exobacillus caeni</name>
    <dbReference type="NCBI Taxonomy" id="2574798"/>
    <lineage>
        <taxon>Bacteria</taxon>
        <taxon>Bacillati</taxon>
        <taxon>Bacillota</taxon>
        <taxon>Bacilli</taxon>
        <taxon>Bacillales</taxon>
        <taxon>Guptibacillaceae</taxon>
        <taxon>Exobacillus</taxon>
    </lineage>
</organism>
<evidence type="ECO:0000256" key="5">
    <source>
        <dbReference type="SAM" id="Phobius"/>
    </source>
</evidence>
<dbReference type="AlphaFoldDB" id="A0A5R9F654"/>
<dbReference type="Proteomes" id="UP000308230">
    <property type="component" value="Unassembled WGS sequence"/>
</dbReference>
<dbReference type="Pfam" id="PF07457">
    <property type="entry name" value="DUF1516"/>
    <property type="match status" value="1"/>
</dbReference>
<gene>
    <name evidence="6" type="ORF">FCL54_08615</name>
</gene>
<evidence type="ECO:0000256" key="2">
    <source>
        <dbReference type="ARBA" id="ARBA00022692"/>
    </source>
</evidence>
<keyword evidence="4 5" id="KW-0472">Membrane</keyword>
<keyword evidence="3 5" id="KW-1133">Transmembrane helix</keyword>
<evidence type="ECO:0000256" key="1">
    <source>
        <dbReference type="ARBA" id="ARBA00022475"/>
    </source>
</evidence>
<comment type="caution">
    <text evidence="6">The sequence shown here is derived from an EMBL/GenBank/DDBJ whole genome shotgun (WGS) entry which is preliminary data.</text>
</comment>
<evidence type="ECO:0000313" key="6">
    <source>
        <dbReference type="EMBL" id="TLS37870.1"/>
    </source>
</evidence>
<feature type="transmembrane region" description="Helical" evidence="5">
    <location>
        <begin position="96"/>
        <end position="118"/>
    </location>
</feature>
<reference evidence="6 7" key="1">
    <citation type="submission" date="2019-04" db="EMBL/GenBank/DDBJ databases">
        <title>Bacillus caeni sp. nov., a bacterium isolated from mangrove sediment.</title>
        <authorList>
            <person name="Huang H."/>
            <person name="Mo K."/>
            <person name="Hu Y."/>
        </authorList>
    </citation>
    <scope>NUCLEOTIDE SEQUENCE [LARGE SCALE GENOMIC DNA]</scope>
    <source>
        <strain evidence="6 7">HB172195</strain>
    </source>
</reference>
<name>A0A5R9F654_9BACL</name>
<accession>A0A5R9F654</accession>
<keyword evidence="2 5" id="KW-0812">Transmembrane</keyword>
<feature type="transmembrane region" description="Helical" evidence="5">
    <location>
        <begin position="66"/>
        <end position="84"/>
    </location>
</feature>